<feature type="compositionally biased region" description="Basic and acidic residues" evidence="1">
    <location>
        <begin position="38"/>
        <end position="67"/>
    </location>
</feature>
<feature type="compositionally biased region" description="Low complexity" evidence="1">
    <location>
        <begin position="277"/>
        <end position="290"/>
    </location>
</feature>
<dbReference type="GO" id="GO:0003680">
    <property type="term" value="F:minor groove of adenine-thymine-rich DNA binding"/>
    <property type="evidence" value="ECO:0007669"/>
    <property type="project" value="InterPro"/>
</dbReference>
<dbReference type="SUPFAM" id="SSF117856">
    <property type="entry name" value="AF0104/ALDC/Ptd012-like"/>
    <property type="match status" value="1"/>
</dbReference>
<keyword evidence="2" id="KW-0472">Membrane</keyword>
<feature type="transmembrane region" description="Helical" evidence="2">
    <location>
        <begin position="188"/>
        <end position="206"/>
    </location>
</feature>
<gene>
    <name evidence="4" type="ORF">KP509_07G054400</name>
</gene>
<feature type="transmembrane region" description="Helical" evidence="2">
    <location>
        <begin position="212"/>
        <end position="235"/>
    </location>
</feature>
<comment type="caution">
    <text evidence="4">The sequence shown here is derived from an EMBL/GenBank/DDBJ whole genome shotgun (WGS) entry which is preliminary data.</text>
</comment>
<dbReference type="OMA" id="GACCAVP"/>
<dbReference type="InterPro" id="IPR005175">
    <property type="entry name" value="PPC_dom"/>
</dbReference>
<sequence length="332" mass="35550">MSASALLRTAHSSVPEESQLLLHAMIPRHAAVATSRVAEQRNAENHDMNGRHEISDGADLPQDRNVDSNDSLTSKTKKRHDKQQQQEQNPHTRKRTRGRPLGSKNKPKPPIIISKDSATAFRAHILEVETACDVAACIISFAHSRRGGLCVLAASGAVSNVTLRQLGTPGSVITLQGDFEILSLSGAFLPYATPPTAIAGLAIYLAGRQGSVIGGIIAGSLIAAGPVVVVASSFLNASYERLPVDDGERPTTQSTDCIPYKDAAELMRHKETEGKDSSAQINSENASESSISTNLDLNDMDIFNLPPNLLPNAHLSRGAFSWPLIPHSHPPF</sequence>
<dbReference type="PROSITE" id="PS51742">
    <property type="entry name" value="PPC"/>
    <property type="match status" value="1"/>
</dbReference>
<dbReference type="GO" id="GO:0003700">
    <property type="term" value="F:DNA-binding transcription factor activity"/>
    <property type="evidence" value="ECO:0007669"/>
    <property type="project" value="TreeGrafter"/>
</dbReference>
<evidence type="ECO:0000259" key="3">
    <source>
        <dbReference type="PROSITE" id="PS51742"/>
    </source>
</evidence>
<evidence type="ECO:0000313" key="5">
    <source>
        <dbReference type="Proteomes" id="UP000825935"/>
    </source>
</evidence>
<dbReference type="PANTHER" id="PTHR31100:SF96">
    <property type="entry name" value="OS01G0246601 PROTEIN"/>
    <property type="match status" value="1"/>
</dbReference>
<keyword evidence="5" id="KW-1185">Reference proteome</keyword>
<dbReference type="EMBL" id="CM035412">
    <property type="protein sequence ID" value="KAH7433085.1"/>
    <property type="molecule type" value="Genomic_DNA"/>
</dbReference>
<dbReference type="GO" id="GO:0010228">
    <property type="term" value="P:vegetative to reproductive phase transition of meristem"/>
    <property type="evidence" value="ECO:0007669"/>
    <property type="project" value="TreeGrafter"/>
</dbReference>
<proteinExistence type="predicted"/>
<dbReference type="Gene3D" id="3.30.1330.80">
    <property type="entry name" value="Hypothetical protein, similar to alpha- acetolactate decarboxylase, domain 2"/>
    <property type="match status" value="1"/>
</dbReference>
<feature type="domain" description="PPC" evidence="3">
    <location>
        <begin position="118"/>
        <end position="254"/>
    </location>
</feature>
<protein>
    <recommendedName>
        <fullName evidence="3">PPC domain-containing protein</fullName>
    </recommendedName>
</protein>
<evidence type="ECO:0000313" key="4">
    <source>
        <dbReference type="EMBL" id="KAH7433085.1"/>
    </source>
</evidence>
<dbReference type="GO" id="GO:0005634">
    <property type="term" value="C:nucleus"/>
    <property type="evidence" value="ECO:0007669"/>
    <property type="project" value="TreeGrafter"/>
</dbReference>
<evidence type="ECO:0000256" key="2">
    <source>
        <dbReference type="SAM" id="Phobius"/>
    </source>
</evidence>
<keyword evidence="2" id="KW-1133">Transmembrane helix</keyword>
<name>A0A8T2UHW7_CERRI</name>
<dbReference type="Pfam" id="PF03479">
    <property type="entry name" value="PCC"/>
    <property type="match status" value="1"/>
</dbReference>
<dbReference type="AlphaFoldDB" id="A0A8T2UHW7"/>
<reference evidence="4" key="1">
    <citation type="submission" date="2021-08" db="EMBL/GenBank/DDBJ databases">
        <title>WGS assembly of Ceratopteris richardii.</title>
        <authorList>
            <person name="Marchant D.B."/>
            <person name="Chen G."/>
            <person name="Jenkins J."/>
            <person name="Shu S."/>
            <person name="Leebens-Mack J."/>
            <person name="Grimwood J."/>
            <person name="Schmutz J."/>
            <person name="Soltis P."/>
            <person name="Soltis D."/>
            <person name="Chen Z.-H."/>
        </authorList>
    </citation>
    <scope>NUCLEOTIDE SEQUENCE</scope>
    <source>
        <strain evidence="4">Whitten #5841</strain>
        <tissue evidence="4">Leaf</tissue>
    </source>
</reference>
<organism evidence="4 5">
    <name type="scientific">Ceratopteris richardii</name>
    <name type="common">Triangle waterfern</name>
    <dbReference type="NCBI Taxonomy" id="49495"/>
    <lineage>
        <taxon>Eukaryota</taxon>
        <taxon>Viridiplantae</taxon>
        <taxon>Streptophyta</taxon>
        <taxon>Embryophyta</taxon>
        <taxon>Tracheophyta</taxon>
        <taxon>Polypodiopsida</taxon>
        <taxon>Polypodiidae</taxon>
        <taxon>Polypodiales</taxon>
        <taxon>Pteridineae</taxon>
        <taxon>Pteridaceae</taxon>
        <taxon>Parkerioideae</taxon>
        <taxon>Ceratopteris</taxon>
    </lineage>
</organism>
<accession>A0A8T2UHW7</accession>
<dbReference type="CDD" id="cd11378">
    <property type="entry name" value="DUF296"/>
    <property type="match status" value="1"/>
</dbReference>
<feature type="region of interest" description="Disordered" evidence="1">
    <location>
        <begin position="270"/>
        <end position="290"/>
    </location>
</feature>
<evidence type="ECO:0000256" key="1">
    <source>
        <dbReference type="SAM" id="MobiDB-lite"/>
    </source>
</evidence>
<dbReference type="Proteomes" id="UP000825935">
    <property type="component" value="Chromosome 7"/>
</dbReference>
<dbReference type="InterPro" id="IPR014476">
    <property type="entry name" value="AHL15-29"/>
</dbReference>
<dbReference type="PANTHER" id="PTHR31100">
    <property type="entry name" value="AT-HOOK MOTIF NUCLEAR-LOCALIZED PROTEIN 15"/>
    <property type="match status" value="1"/>
</dbReference>
<feature type="region of interest" description="Disordered" evidence="1">
    <location>
        <begin position="33"/>
        <end position="112"/>
    </location>
</feature>
<keyword evidence="2" id="KW-0812">Transmembrane</keyword>